<dbReference type="CTD" id="24596212"/>
<dbReference type="AlphaFoldDB" id="A0A922LVZ3"/>
<gene>
    <name evidence="1" type="ORF">MS3_00010114</name>
</gene>
<dbReference type="RefSeq" id="XP_012800292.3">
    <property type="nucleotide sequence ID" value="XM_012944838.3"/>
</dbReference>
<dbReference type="OrthoDB" id="6228706at2759"/>
<dbReference type="KEGG" id="shx:MS3_00010114"/>
<protein>
    <submittedName>
        <fullName evidence="1">Uncharacterized protein</fullName>
    </submittedName>
</protein>
<keyword evidence="2" id="KW-1185">Reference proteome</keyword>
<dbReference type="Proteomes" id="UP000471633">
    <property type="component" value="Unassembled WGS sequence"/>
</dbReference>
<evidence type="ECO:0000313" key="1">
    <source>
        <dbReference type="EMBL" id="KAH9594878.1"/>
    </source>
</evidence>
<evidence type="ECO:0000313" key="2">
    <source>
        <dbReference type="Proteomes" id="UP000471633"/>
    </source>
</evidence>
<accession>A0A922LVZ3</accession>
<proteinExistence type="predicted"/>
<reference evidence="1" key="1">
    <citation type="journal article" date="2012" name="Nat. Genet.">
        <title>Whole-genome sequence of Schistosoma haematobium.</title>
        <authorList>
            <person name="Young N.D."/>
            <person name="Jex A.R."/>
            <person name="Li B."/>
            <person name="Liu S."/>
            <person name="Yang L."/>
            <person name="Xiong Z."/>
            <person name="Li Y."/>
            <person name="Cantacessi C."/>
            <person name="Hall R.S."/>
            <person name="Xu X."/>
            <person name="Chen F."/>
            <person name="Wu X."/>
            <person name="Zerlotini A."/>
            <person name="Oliveira G."/>
            <person name="Hofmann A."/>
            <person name="Zhang G."/>
            <person name="Fang X."/>
            <person name="Kang Y."/>
            <person name="Campbell B.E."/>
            <person name="Loukas A."/>
            <person name="Ranganathan S."/>
            <person name="Rollinson D."/>
            <person name="Rinaldi G."/>
            <person name="Brindley P.J."/>
            <person name="Yang H."/>
            <person name="Wang J."/>
            <person name="Wang J."/>
            <person name="Gasser R.B."/>
        </authorList>
    </citation>
    <scope>NUCLEOTIDE SEQUENCE</scope>
</reference>
<reference evidence="1" key="4">
    <citation type="journal article" date="2022" name="PLoS Pathog.">
        <title>Chromosome-level genome of Schistosoma haematobium underpins genome-wide explorations of molecular variation.</title>
        <authorList>
            <person name="Stroehlein A.J."/>
            <person name="Korhonen P.K."/>
            <person name="Lee V.V."/>
            <person name="Ralph S.A."/>
            <person name="Mentink-Kane M."/>
            <person name="You H."/>
            <person name="McManus D.P."/>
            <person name="Tchuente L.T."/>
            <person name="Stothard J.R."/>
            <person name="Kaur P."/>
            <person name="Dudchenko O."/>
            <person name="Aiden E.L."/>
            <person name="Yang B."/>
            <person name="Yang H."/>
            <person name="Emery A.M."/>
            <person name="Webster B.L."/>
            <person name="Brindley P.J."/>
            <person name="Rollinson D."/>
            <person name="Chang B.C.H."/>
            <person name="Gasser R.B."/>
            <person name="Young N.D."/>
        </authorList>
    </citation>
    <scope>NUCLEOTIDE SEQUENCE</scope>
</reference>
<dbReference type="EMBL" id="AMPZ03000001">
    <property type="protein sequence ID" value="KAH9594878.1"/>
    <property type="molecule type" value="Genomic_DNA"/>
</dbReference>
<dbReference type="GeneID" id="24596212"/>
<reference evidence="1" key="3">
    <citation type="submission" date="2021-06" db="EMBL/GenBank/DDBJ databases">
        <title>Chromosome-level genome assembly for S. haematobium.</title>
        <authorList>
            <person name="Stroehlein A.J."/>
        </authorList>
    </citation>
    <scope>NUCLEOTIDE SEQUENCE</scope>
</reference>
<name>A0A922LVZ3_SCHHA</name>
<comment type="caution">
    <text evidence="1">The sequence shown here is derived from an EMBL/GenBank/DDBJ whole genome shotgun (WGS) entry which is preliminary data.</text>
</comment>
<organism evidence="1 2">
    <name type="scientific">Schistosoma haematobium</name>
    <name type="common">Blood fluke</name>
    <dbReference type="NCBI Taxonomy" id="6185"/>
    <lineage>
        <taxon>Eukaryota</taxon>
        <taxon>Metazoa</taxon>
        <taxon>Spiralia</taxon>
        <taxon>Lophotrochozoa</taxon>
        <taxon>Platyhelminthes</taxon>
        <taxon>Trematoda</taxon>
        <taxon>Digenea</taxon>
        <taxon>Strigeidida</taxon>
        <taxon>Schistosomatoidea</taxon>
        <taxon>Schistosomatidae</taxon>
        <taxon>Schistosoma</taxon>
    </lineage>
</organism>
<sequence length="94" mass="11057">MKTQLSELFIIMVLTILILSLVNVYSLSEEQNPHKQLYDPLYEYSDYINRAIIPNKRYIRFGKRGADDVISYGGIPALTRHKTYSIYDLLKERQ</sequence>
<reference evidence="1" key="2">
    <citation type="journal article" date="2019" name="Gigascience">
        <title>High-quality Schistosoma haematobium genome achieved by single-molecule and long-range sequencing.</title>
        <authorList>
            <person name="Stroehlein A.J."/>
            <person name="Korhonen P.K."/>
            <person name="Chong T.M."/>
            <person name="Lim Y.L."/>
            <person name="Chan K.G."/>
            <person name="Webster B."/>
            <person name="Rollinson D."/>
            <person name="Brindley P.J."/>
            <person name="Gasser R.B."/>
            <person name="Young N.D."/>
        </authorList>
    </citation>
    <scope>NUCLEOTIDE SEQUENCE</scope>
</reference>